<dbReference type="AlphaFoldDB" id="J3LPS4"/>
<evidence type="ECO:0000313" key="1">
    <source>
        <dbReference type="EnsemblPlants" id="OB03G30500.1"/>
    </source>
</evidence>
<evidence type="ECO:0000313" key="2">
    <source>
        <dbReference type="Proteomes" id="UP000006038"/>
    </source>
</evidence>
<sequence length="100" mass="10359">NVTPATAATGPTVRSSQKYRSGFAANAARSIHSPPPPGAVIVAHGSITRAAMIRPAMATLAPNGISQPSTVSMNRKPRATALLVERMVASQAFLTAFLTF</sequence>
<proteinExistence type="predicted"/>
<dbReference type="HOGENOM" id="CLU_2313338_0_0_1"/>
<accession>J3LPS4</accession>
<dbReference type="EnsemblPlants" id="OB03G30500.1">
    <property type="protein sequence ID" value="OB03G30500.1"/>
    <property type="gene ID" value="OB03G30500"/>
</dbReference>
<dbReference type="Proteomes" id="UP000006038">
    <property type="component" value="Chromosome 3"/>
</dbReference>
<name>J3LPS4_ORYBR</name>
<reference evidence="1" key="2">
    <citation type="submission" date="2013-04" db="UniProtKB">
        <authorList>
            <consortium name="EnsemblPlants"/>
        </authorList>
    </citation>
    <scope>IDENTIFICATION</scope>
</reference>
<keyword evidence="2" id="KW-1185">Reference proteome</keyword>
<reference evidence="1" key="1">
    <citation type="journal article" date="2013" name="Nat. Commun.">
        <title>Whole-genome sequencing of Oryza brachyantha reveals mechanisms underlying Oryza genome evolution.</title>
        <authorList>
            <person name="Chen J."/>
            <person name="Huang Q."/>
            <person name="Gao D."/>
            <person name="Wang J."/>
            <person name="Lang Y."/>
            <person name="Liu T."/>
            <person name="Li B."/>
            <person name="Bai Z."/>
            <person name="Luis Goicoechea J."/>
            <person name="Liang C."/>
            <person name="Chen C."/>
            <person name="Zhang W."/>
            <person name="Sun S."/>
            <person name="Liao Y."/>
            <person name="Zhang X."/>
            <person name="Yang L."/>
            <person name="Song C."/>
            <person name="Wang M."/>
            <person name="Shi J."/>
            <person name="Liu G."/>
            <person name="Liu J."/>
            <person name="Zhou H."/>
            <person name="Zhou W."/>
            <person name="Yu Q."/>
            <person name="An N."/>
            <person name="Chen Y."/>
            <person name="Cai Q."/>
            <person name="Wang B."/>
            <person name="Liu B."/>
            <person name="Min J."/>
            <person name="Huang Y."/>
            <person name="Wu H."/>
            <person name="Li Z."/>
            <person name="Zhang Y."/>
            <person name="Yin Y."/>
            <person name="Song W."/>
            <person name="Jiang J."/>
            <person name="Jackson S.A."/>
            <person name="Wing R.A."/>
            <person name="Wang J."/>
            <person name="Chen M."/>
        </authorList>
    </citation>
    <scope>NUCLEOTIDE SEQUENCE [LARGE SCALE GENOMIC DNA]</scope>
    <source>
        <strain evidence="1">cv. IRGC 101232</strain>
    </source>
</reference>
<protein>
    <submittedName>
        <fullName evidence="1">Uncharacterized protein</fullName>
    </submittedName>
</protein>
<organism evidence="1">
    <name type="scientific">Oryza brachyantha</name>
    <name type="common">malo sina</name>
    <dbReference type="NCBI Taxonomy" id="4533"/>
    <lineage>
        <taxon>Eukaryota</taxon>
        <taxon>Viridiplantae</taxon>
        <taxon>Streptophyta</taxon>
        <taxon>Embryophyta</taxon>
        <taxon>Tracheophyta</taxon>
        <taxon>Spermatophyta</taxon>
        <taxon>Magnoliopsida</taxon>
        <taxon>Liliopsida</taxon>
        <taxon>Poales</taxon>
        <taxon>Poaceae</taxon>
        <taxon>BOP clade</taxon>
        <taxon>Oryzoideae</taxon>
        <taxon>Oryzeae</taxon>
        <taxon>Oryzinae</taxon>
        <taxon>Oryza</taxon>
    </lineage>
</organism>
<dbReference type="Gramene" id="OB03G30500.1">
    <property type="protein sequence ID" value="OB03G30500.1"/>
    <property type="gene ID" value="OB03G30500"/>
</dbReference>